<dbReference type="EMBL" id="JAUHJR010000002">
    <property type="protein sequence ID" value="MDN4160824.1"/>
    <property type="molecule type" value="Genomic_DNA"/>
</dbReference>
<comment type="caution">
    <text evidence="3">The sequence shown here is derived from an EMBL/GenBank/DDBJ whole genome shotgun (WGS) entry which is preliminary data.</text>
</comment>
<keyword evidence="4" id="KW-1185">Reference proteome</keyword>
<dbReference type="Proteomes" id="UP001168537">
    <property type="component" value="Unassembled WGS sequence"/>
</dbReference>
<sequence>MAERVDDLERMWADLAPVGRSACTGGYLRQPWTSAELELRAWFGEQAAARGLAVETDAVGNTVAWWEAGTGPGVLTGSHLDSVVEGGAYDGPLGVVSALAAVDRLRERGVEPARPLGVGVFVEEEGSRFGLACLGSRLATGSAAWADVEGLTDRDGIRLGDVVEGGSSSLLAGVGSFVELHVEQGRALVDLDAAVGVASGIWPHGRWRFDFTGTADHAGTTRMEDRADPMLTFSVTALAADKQARLAAPHARATFGRVEVAPNGTNAIPSRVTAWLDARCSSDDALDALVAAVTDHAVARAERDGTAVTVKAESVSGAVSFEPSVVAGVAGPRRWPVLPTQAGHDAGVLSAAGIPSAMVFVRNPTGVSHSPAEHAEVADCLAGVEALADVLEEALR</sequence>
<dbReference type="InterPro" id="IPR002933">
    <property type="entry name" value="Peptidase_M20"/>
</dbReference>
<gene>
    <name evidence="3" type="ORF">QWY29_05610</name>
</gene>
<dbReference type="Pfam" id="PF01546">
    <property type="entry name" value="Peptidase_M20"/>
    <property type="match status" value="1"/>
</dbReference>
<dbReference type="Gene3D" id="3.30.70.360">
    <property type="match status" value="1"/>
</dbReference>
<dbReference type="SUPFAM" id="SSF53187">
    <property type="entry name" value="Zn-dependent exopeptidases"/>
    <property type="match status" value="1"/>
</dbReference>
<evidence type="ECO:0000256" key="1">
    <source>
        <dbReference type="ARBA" id="ARBA00006153"/>
    </source>
</evidence>
<dbReference type="Gene3D" id="3.40.630.10">
    <property type="entry name" value="Zn peptidases"/>
    <property type="match status" value="1"/>
</dbReference>
<accession>A0ABT8ERV6</accession>
<reference evidence="3" key="1">
    <citation type="submission" date="2023-06" db="EMBL/GenBank/DDBJ databases">
        <title>Draft genome sequence of Nocardioides sp. SOB72.</title>
        <authorList>
            <person name="Zhang G."/>
        </authorList>
    </citation>
    <scope>NUCLEOTIDE SEQUENCE</scope>
    <source>
        <strain evidence="3">SOB72</strain>
    </source>
</reference>
<dbReference type="RefSeq" id="WP_300959711.1">
    <property type="nucleotide sequence ID" value="NZ_JAUHJR010000002.1"/>
</dbReference>
<keyword evidence="2" id="KW-0378">Hydrolase</keyword>
<dbReference type="InterPro" id="IPR010158">
    <property type="entry name" value="Amidase_Cbmase"/>
</dbReference>
<comment type="similarity">
    <text evidence="1">Belongs to the peptidase M20 family.</text>
</comment>
<dbReference type="PIRSF" id="PIRSF001235">
    <property type="entry name" value="Amidase_carbamoylase"/>
    <property type="match status" value="1"/>
</dbReference>
<evidence type="ECO:0000313" key="3">
    <source>
        <dbReference type="EMBL" id="MDN4160824.1"/>
    </source>
</evidence>
<protein>
    <submittedName>
        <fullName evidence="3">Allantoate amidohydrolase</fullName>
    </submittedName>
</protein>
<name>A0ABT8ERV6_9ACTN</name>
<proteinExistence type="inferred from homology"/>
<dbReference type="SUPFAM" id="SSF55031">
    <property type="entry name" value="Bacterial exopeptidase dimerisation domain"/>
    <property type="match status" value="1"/>
</dbReference>
<dbReference type="PANTHER" id="PTHR32494">
    <property type="entry name" value="ALLANTOATE DEIMINASE-RELATED"/>
    <property type="match status" value="1"/>
</dbReference>
<dbReference type="PANTHER" id="PTHR32494:SF5">
    <property type="entry name" value="ALLANTOATE AMIDOHYDROLASE"/>
    <property type="match status" value="1"/>
</dbReference>
<dbReference type="NCBIfam" id="TIGR01879">
    <property type="entry name" value="hydantase"/>
    <property type="match status" value="1"/>
</dbReference>
<evidence type="ECO:0000256" key="2">
    <source>
        <dbReference type="ARBA" id="ARBA00022801"/>
    </source>
</evidence>
<dbReference type="NCBIfam" id="NF006770">
    <property type="entry name" value="PRK09290.1-4"/>
    <property type="match status" value="1"/>
</dbReference>
<organism evidence="3 4">
    <name type="scientific">Nocardioides abyssi</name>
    <dbReference type="NCBI Taxonomy" id="3058370"/>
    <lineage>
        <taxon>Bacteria</taxon>
        <taxon>Bacillati</taxon>
        <taxon>Actinomycetota</taxon>
        <taxon>Actinomycetes</taxon>
        <taxon>Propionibacteriales</taxon>
        <taxon>Nocardioidaceae</taxon>
        <taxon>Nocardioides</taxon>
    </lineage>
</organism>
<evidence type="ECO:0000313" key="4">
    <source>
        <dbReference type="Proteomes" id="UP001168537"/>
    </source>
</evidence>
<dbReference type="InterPro" id="IPR036264">
    <property type="entry name" value="Bact_exopeptidase_dim_dom"/>
</dbReference>